<dbReference type="PROSITE" id="PS50198">
    <property type="entry name" value="PPIC_PPIASE_2"/>
    <property type="match status" value="1"/>
</dbReference>
<evidence type="ECO:0000259" key="8">
    <source>
        <dbReference type="PROSITE" id="PS50198"/>
    </source>
</evidence>
<sequence length="511" mass="56034">MVAAAVSPQILPAKLADASIEIARRDDGATTTEFTVRKGRAQVTFSNVPAALVRAEAPTSIAAGQGTSALANEASATRPSSGTQSEAAPEATKQTSPETAGETRVERGVERLAQATPRSPLERRLFSRALAASVGDTVLTAEDIQRRIHAMEILRGVNLNEDQRLEAEGMIIQQWVEKTAIAAEAQRQGLTVTDEEVQERLEKVKARLGQNWPEAMRQAGFTEAEIEEETRKTLLMEKFIETAFAQLFPEQEIRKVYESNPERFQPSRRLHVYEIFKRKQGAPNGLIERQMQEIRRRLLAGEDFSEIARKESESPTRDKGGDLGWIDSSSPIAPRQAAALAEVQVGQITEVIELTDGYQILKLAEVQEPRPGYEGARELVVAQLKDYVIGLAYETALRHFTVKVRNKEQRPRPNVQELQLQGAKQPPTQAPKQRDEGPKAAADKKVTNPTAVTSPERGASATSGRGEGQEVRPAAPSGQAATKPTPQAGGEQSKSSNPFSKIFRRSSKQPQ</sequence>
<comment type="catalytic activity">
    <reaction evidence="1">
        <text>[protein]-peptidylproline (omega=180) = [protein]-peptidylproline (omega=0)</text>
        <dbReference type="Rhea" id="RHEA:16237"/>
        <dbReference type="Rhea" id="RHEA-COMP:10747"/>
        <dbReference type="Rhea" id="RHEA-COMP:10748"/>
        <dbReference type="ChEBI" id="CHEBI:83833"/>
        <dbReference type="ChEBI" id="CHEBI:83834"/>
        <dbReference type="EC" id="5.2.1.8"/>
    </reaction>
</comment>
<dbReference type="PANTHER" id="PTHR47245">
    <property type="entry name" value="PEPTIDYLPROLYL ISOMERASE"/>
    <property type="match status" value="1"/>
</dbReference>
<dbReference type="GO" id="GO:0003755">
    <property type="term" value="F:peptidyl-prolyl cis-trans isomerase activity"/>
    <property type="evidence" value="ECO:0007669"/>
    <property type="project" value="UniProtKB-KW"/>
</dbReference>
<evidence type="ECO:0000256" key="3">
    <source>
        <dbReference type="ARBA" id="ARBA00022729"/>
    </source>
</evidence>
<dbReference type="Gene3D" id="1.10.4030.10">
    <property type="entry name" value="Porin chaperone SurA, peptide-binding domain"/>
    <property type="match status" value="1"/>
</dbReference>
<keyword evidence="3" id="KW-0732">Signal</keyword>
<dbReference type="SUPFAM" id="SSF54534">
    <property type="entry name" value="FKBP-like"/>
    <property type="match status" value="1"/>
</dbReference>
<dbReference type="InterPro" id="IPR000297">
    <property type="entry name" value="PPIase_PpiC"/>
</dbReference>
<dbReference type="InterPro" id="IPR050245">
    <property type="entry name" value="PrsA_foldase"/>
</dbReference>
<evidence type="ECO:0000256" key="1">
    <source>
        <dbReference type="ARBA" id="ARBA00000971"/>
    </source>
</evidence>
<feature type="region of interest" description="Disordered" evidence="7">
    <location>
        <begin position="69"/>
        <end position="117"/>
    </location>
</feature>
<dbReference type="Gene3D" id="3.10.50.40">
    <property type="match status" value="1"/>
</dbReference>
<evidence type="ECO:0000256" key="7">
    <source>
        <dbReference type="SAM" id="MobiDB-lite"/>
    </source>
</evidence>
<evidence type="ECO:0000313" key="10">
    <source>
        <dbReference type="Proteomes" id="UP000262583"/>
    </source>
</evidence>
<feature type="compositionally biased region" description="Basic and acidic residues" evidence="7">
    <location>
        <begin position="432"/>
        <end position="446"/>
    </location>
</feature>
<evidence type="ECO:0000256" key="2">
    <source>
        <dbReference type="ARBA" id="ARBA00013194"/>
    </source>
</evidence>
<keyword evidence="5 6" id="KW-0413">Isomerase</keyword>
<dbReference type="Pfam" id="PF00639">
    <property type="entry name" value="Rotamase"/>
    <property type="match status" value="1"/>
</dbReference>
<protein>
    <recommendedName>
        <fullName evidence="2">peptidylprolyl isomerase</fullName>
        <ecNumber evidence="2">5.2.1.8</ecNumber>
    </recommendedName>
</protein>
<evidence type="ECO:0000313" key="9">
    <source>
        <dbReference type="EMBL" id="AXA34947.1"/>
    </source>
</evidence>
<dbReference type="InterPro" id="IPR027304">
    <property type="entry name" value="Trigger_fact/SurA_dom_sf"/>
</dbReference>
<feature type="compositionally biased region" description="Basic residues" evidence="7">
    <location>
        <begin position="502"/>
        <end position="511"/>
    </location>
</feature>
<dbReference type="AlphaFoldDB" id="A0A2Z4Y182"/>
<keyword evidence="4 6" id="KW-0697">Rotamase</keyword>
<feature type="domain" description="PpiC" evidence="8">
    <location>
        <begin position="267"/>
        <end position="365"/>
    </location>
</feature>
<dbReference type="EC" id="5.2.1.8" evidence="2"/>
<dbReference type="Proteomes" id="UP000262583">
    <property type="component" value="Chromosome"/>
</dbReference>
<dbReference type="KEGG" id="schv:BRCON_0170"/>
<evidence type="ECO:0000256" key="4">
    <source>
        <dbReference type="ARBA" id="ARBA00023110"/>
    </source>
</evidence>
<dbReference type="InterPro" id="IPR046357">
    <property type="entry name" value="PPIase_dom_sf"/>
</dbReference>
<dbReference type="EMBL" id="CP030759">
    <property type="protein sequence ID" value="AXA34947.1"/>
    <property type="molecule type" value="Genomic_DNA"/>
</dbReference>
<feature type="compositionally biased region" description="Basic and acidic residues" evidence="7">
    <location>
        <begin position="101"/>
        <end position="110"/>
    </location>
</feature>
<organism evidence="9 10">
    <name type="scientific">Sumerlaea chitinivorans</name>
    <dbReference type="NCBI Taxonomy" id="2250252"/>
    <lineage>
        <taxon>Bacteria</taxon>
        <taxon>Candidatus Sumerlaeota</taxon>
        <taxon>Candidatus Sumerlaeia</taxon>
        <taxon>Candidatus Sumerlaeales</taxon>
        <taxon>Candidatus Sumerlaeaceae</taxon>
        <taxon>Candidatus Sumerlaea</taxon>
    </lineage>
</organism>
<gene>
    <name evidence="9" type="ORF">BRCON_0170</name>
</gene>
<dbReference type="PANTHER" id="PTHR47245:SF1">
    <property type="entry name" value="FOLDASE PROTEIN PRSA"/>
    <property type="match status" value="1"/>
</dbReference>
<feature type="compositionally biased region" description="Polar residues" evidence="7">
    <location>
        <begin position="69"/>
        <end position="98"/>
    </location>
</feature>
<reference evidence="9 10" key="1">
    <citation type="submission" date="2018-05" db="EMBL/GenBank/DDBJ databases">
        <title>A metagenomic window into the 2 km-deep terrestrial subsurface aquifer revealed taxonomically and functionally diverse microbial community comprising novel uncultured bacterial lineages.</title>
        <authorList>
            <person name="Kadnikov V.V."/>
            <person name="Mardanov A.V."/>
            <person name="Beletsky A.V."/>
            <person name="Banks D."/>
            <person name="Pimenov N.V."/>
            <person name="Frank Y.A."/>
            <person name="Karnachuk O.V."/>
            <person name="Ravin N.V."/>
        </authorList>
    </citation>
    <scope>NUCLEOTIDE SEQUENCE [LARGE SCALE GENOMIC DNA]</scope>
    <source>
        <strain evidence="9">BY</strain>
    </source>
</reference>
<dbReference type="SUPFAM" id="SSF109998">
    <property type="entry name" value="Triger factor/SurA peptide-binding domain-like"/>
    <property type="match status" value="1"/>
</dbReference>
<feature type="compositionally biased region" description="Polar residues" evidence="7">
    <location>
        <begin position="479"/>
        <end position="499"/>
    </location>
</feature>
<proteinExistence type="predicted"/>
<feature type="region of interest" description="Disordered" evidence="7">
    <location>
        <begin position="404"/>
        <end position="511"/>
    </location>
</feature>
<evidence type="ECO:0000256" key="5">
    <source>
        <dbReference type="ARBA" id="ARBA00023235"/>
    </source>
</evidence>
<accession>A0A2Z4Y182</accession>
<dbReference type="Pfam" id="PF13624">
    <property type="entry name" value="SurA_N_3"/>
    <property type="match status" value="1"/>
</dbReference>
<name>A0A2Z4Y182_SUMC1</name>
<evidence type="ECO:0000256" key="6">
    <source>
        <dbReference type="PROSITE-ProRule" id="PRU00278"/>
    </source>
</evidence>